<reference evidence="2 4" key="1">
    <citation type="submission" date="2013-06" db="EMBL/GenBank/DDBJ databases">
        <title>The Genome Sequence of Acinetobacter sp. NIPH 2036.</title>
        <authorList>
            <consortium name="The Broad Institute Genome Sequencing Platform"/>
            <consortium name="The Broad Institute Genome Sequencing Center for Infectious Disease"/>
            <person name="Cerqueira G."/>
            <person name="Feldgarden M."/>
            <person name="Courvalin P."/>
            <person name="Perichon B."/>
            <person name="Grillot-Courvalin C."/>
            <person name="Clermont D."/>
            <person name="Rocha E."/>
            <person name="Yoon E.-J."/>
            <person name="Nemec A."/>
            <person name="Young S.K."/>
            <person name="Zeng Q."/>
            <person name="Gargeya S."/>
            <person name="Fitzgerald M."/>
            <person name="Abouelleil A."/>
            <person name="Alvarado L."/>
            <person name="Berlin A.M."/>
            <person name="Chapman S.B."/>
            <person name="Dewar J."/>
            <person name="Goldberg J."/>
            <person name="Griggs A."/>
            <person name="Gujja S."/>
            <person name="Hansen M."/>
            <person name="Howarth C."/>
            <person name="Imamovic A."/>
            <person name="Larimer J."/>
            <person name="McCowan C."/>
            <person name="Murphy C."/>
            <person name="Pearson M."/>
            <person name="Priest M."/>
            <person name="Roberts A."/>
            <person name="Saif S."/>
            <person name="Shea T."/>
            <person name="Sykes S."/>
            <person name="Wortman J."/>
            <person name="Nusbaum C."/>
            <person name="Birren B."/>
        </authorList>
    </citation>
    <scope>NUCLEOTIDE SEQUENCE [LARGE SCALE GENOMIC DNA]</scope>
    <source>
        <strain evidence="2 4">NIPH 2036</strain>
    </source>
</reference>
<sequence>MSAVQKPEQTLFSSGNVSVTNARFIVNNQTYAVRNITSVDKRLKKAPKLGWWICGVIFLLAGISGSNLTAVIIVGLILIGVGFLVKHKYYVVLKTSASELQALESEDENYIDEVIHAINQAILYH</sequence>
<keyword evidence="1" id="KW-1133">Transmembrane helix</keyword>
<keyword evidence="1" id="KW-0472">Membrane</keyword>
<dbReference type="EMBL" id="VMTP01000104">
    <property type="protein sequence ID" value="TVT77102.1"/>
    <property type="molecule type" value="Genomic_DNA"/>
</dbReference>
<comment type="caution">
    <text evidence="2">The sequence shown here is derived from an EMBL/GenBank/DDBJ whole genome shotgun (WGS) entry which is preliminary data.</text>
</comment>
<dbReference type="EMBL" id="ATGK01000009">
    <property type="protein sequence ID" value="EPG38483.1"/>
    <property type="molecule type" value="Genomic_DNA"/>
</dbReference>
<feature type="transmembrane region" description="Helical" evidence="1">
    <location>
        <begin position="51"/>
        <end position="84"/>
    </location>
</feature>
<accession>S3TC29</accession>
<keyword evidence="1" id="KW-0812">Transmembrane</keyword>
<evidence type="ECO:0000313" key="3">
    <source>
        <dbReference type="EMBL" id="TVT77102.1"/>
    </source>
</evidence>
<dbReference type="AlphaFoldDB" id="S3TC29"/>
<name>S3TC29_9GAMM</name>
<reference evidence="3 5" key="2">
    <citation type="submission" date="2019-07" db="EMBL/GenBank/DDBJ databases">
        <title>Draft Genome Sequence of the first blaOXA-58-Harboring Acinetobacter colistiniresistens clinical isolate from Brazil.</title>
        <authorList>
            <person name="Favaro L.S."/>
            <person name="Paula-Petroli S.B."/>
            <person name="Moura C.F."/>
            <person name="Tognim M.C.B."/>
            <person name="Venancio E.J."/>
            <person name="Yamada-Ogatta S.F."/>
            <person name="Carrara-Marroni F.E."/>
        </authorList>
    </citation>
    <scope>NUCLEOTIDE SEQUENCE [LARGE SCALE GENOMIC DNA]</scope>
    <source>
        <strain evidence="3 5">DL</strain>
    </source>
</reference>
<dbReference type="HOGENOM" id="CLU_161208_0_0_6"/>
<dbReference type="InterPro" id="IPR045629">
    <property type="entry name" value="DUF6232"/>
</dbReference>
<evidence type="ECO:0000256" key="1">
    <source>
        <dbReference type="SAM" id="Phobius"/>
    </source>
</evidence>
<organism evidence="2 4">
    <name type="scientific">Acinetobacter colistiniresistens</name>
    <dbReference type="NCBI Taxonomy" id="280145"/>
    <lineage>
        <taxon>Bacteria</taxon>
        <taxon>Pseudomonadati</taxon>
        <taxon>Pseudomonadota</taxon>
        <taxon>Gammaproteobacteria</taxon>
        <taxon>Moraxellales</taxon>
        <taxon>Moraxellaceae</taxon>
        <taxon>Acinetobacter</taxon>
    </lineage>
</organism>
<dbReference type="GeneID" id="45418654"/>
<gene>
    <name evidence="2" type="ORF">F907_01067</name>
    <name evidence="3" type="ORF">FPV60_19465</name>
</gene>
<dbReference type="Pfam" id="PF19744">
    <property type="entry name" value="DUF6232"/>
    <property type="match status" value="1"/>
</dbReference>
<evidence type="ECO:0000313" key="5">
    <source>
        <dbReference type="Proteomes" id="UP000316981"/>
    </source>
</evidence>
<evidence type="ECO:0008006" key="6">
    <source>
        <dbReference type="Google" id="ProtNLM"/>
    </source>
</evidence>
<protein>
    <recommendedName>
        <fullName evidence="6">QacE</fullName>
    </recommendedName>
</protein>
<dbReference type="Proteomes" id="UP000316981">
    <property type="component" value="Unassembled WGS sequence"/>
</dbReference>
<evidence type="ECO:0000313" key="2">
    <source>
        <dbReference type="EMBL" id="EPG38483.1"/>
    </source>
</evidence>
<dbReference type="RefSeq" id="WP_016651910.1">
    <property type="nucleotide sequence ID" value="NZ_BHGD02000043.1"/>
</dbReference>
<evidence type="ECO:0000313" key="4">
    <source>
        <dbReference type="Proteomes" id="UP000014559"/>
    </source>
</evidence>
<dbReference type="Proteomes" id="UP000014559">
    <property type="component" value="Unassembled WGS sequence"/>
</dbReference>
<proteinExistence type="predicted"/>